<dbReference type="Pfam" id="PF03646">
    <property type="entry name" value="FlaG"/>
    <property type="match status" value="1"/>
</dbReference>
<dbReference type="EMBL" id="WNZX01000015">
    <property type="protein sequence ID" value="MUG72501.1"/>
    <property type="molecule type" value="Genomic_DNA"/>
</dbReference>
<protein>
    <submittedName>
        <fullName evidence="2">Flagellar biosynthesis protein FlaG</fullName>
    </submittedName>
</protein>
<proteinExistence type="predicted"/>
<gene>
    <name evidence="2" type="ORF">GNP93_17675</name>
</gene>
<sequence length="136" mass="14903">MSANFSINGTPSNGGERTSVEGPARVKSTDLPAAAEASLLPVNLQSAKDLKSAELRGEYVSVSDEQLIKAIDRAVKAMQGHSTSLDFSVHEQTKRIMVKVIDKENGKILREIPPEKNLDFIAKVWEMAGILIDERR</sequence>
<keyword evidence="2" id="KW-0969">Cilium</keyword>
<name>A0A7X2ZCU1_9BACL</name>
<keyword evidence="2" id="KW-0282">Flagellum</keyword>
<keyword evidence="2" id="KW-0966">Cell projection</keyword>
<dbReference type="AlphaFoldDB" id="A0A7X2ZCU1"/>
<dbReference type="RefSeq" id="WP_155615222.1">
    <property type="nucleotide sequence ID" value="NZ_WNZX01000015.1"/>
</dbReference>
<dbReference type="PANTHER" id="PTHR37166">
    <property type="entry name" value="PROTEIN FLAG"/>
    <property type="match status" value="1"/>
</dbReference>
<dbReference type="InterPro" id="IPR005186">
    <property type="entry name" value="FlaG"/>
</dbReference>
<feature type="region of interest" description="Disordered" evidence="1">
    <location>
        <begin position="1"/>
        <end position="28"/>
    </location>
</feature>
<evidence type="ECO:0000313" key="2">
    <source>
        <dbReference type="EMBL" id="MUG72501.1"/>
    </source>
</evidence>
<dbReference type="Gene3D" id="3.30.160.170">
    <property type="entry name" value="FlaG-like"/>
    <property type="match status" value="1"/>
</dbReference>
<keyword evidence="3" id="KW-1185">Reference proteome</keyword>
<accession>A0A7X2ZCU1</accession>
<dbReference type="Proteomes" id="UP000450917">
    <property type="component" value="Unassembled WGS sequence"/>
</dbReference>
<dbReference type="PANTHER" id="PTHR37166:SF1">
    <property type="entry name" value="PROTEIN FLAG"/>
    <property type="match status" value="1"/>
</dbReference>
<evidence type="ECO:0000313" key="3">
    <source>
        <dbReference type="Proteomes" id="UP000450917"/>
    </source>
</evidence>
<evidence type="ECO:0000256" key="1">
    <source>
        <dbReference type="SAM" id="MobiDB-lite"/>
    </source>
</evidence>
<dbReference type="SUPFAM" id="SSF160214">
    <property type="entry name" value="FlaG-like"/>
    <property type="match status" value="1"/>
</dbReference>
<dbReference type="InterPro" id="IPR035924">
    <property type="entry name" value="FlaG-like_sf"/>
</dbReference>
<feature type="compositionally biased region" description="Polar residues" evidence="1">
    <location>
        <begin position="1"/>
        <end position="16"/>
    </location>
</feature>
<organism evidence="2 3">
    <name type="scientific">Paenibacillus validus</name>
    <dbReference type="NCBI Taxonomy" id="44253"/>
    <lineage>
        <taxon>Bacteria</taxon>
        <taxon>Bacillati</taxon>
        <taxon>Bacillota</taxon>
        <taxon>Bacilli</taxon>
        <taxon>Bacillales</taxon>
        <taxon>Paenibacillaceae</taxon>
        <taxon>Paenibacillus</taxon>
    </lineage>
</organism>
<comment type="caution">
    <text evidence="2">The sequence shown here is derived from an EMBL/GenBank/DDBJ whole genome shotgun (WGS) entry which is preliminary data.</text>
</comment>
<reference evidence="2 3" key="1">
    <citation type="submission" date="2019-11" db="EMBL/GenBank/DDBJ databases">
        <title>Draft genome sequences of five Paenibacillus species of dairy origin.</title>
        <authorList>
            <person name="Olajide A.M."/>
            <person name="Chen S."/>
            <person name="Lapointe G."/>
        </authorList>
    </citation>
    <scope>NUCLEOTIDE SEQUENCE [LARGE SCALE GENOMIC DNA]</scope>
    <source>
        <strain evidence="2 3">2CS3</strain>
    </source>
</reference>